<proteinExistence type="predicted"/>
<accession>A0ABX5Y2R5</accession>
<sequence length="50" mass="5513">MGLADCESEAAMWLDYHVDGAMRRGLVIKIHFNEGELPSAAGCSVRRMFA</sequence>
<dbReference type="Proteomes" id="UP000318081">
    <property type="component" value="Chromosome"/>
</dbReference>
<name>A0ABX5Y2R5_9BACT</name>
<reference evidence="1 2" key="1">
    <citation type="submission" date="2019-02" db="EMBL/GenBank/DDBJ databases">
        <title>Deep-cultivation of Planctomycetes and their phenomic and genomic characterization uncovers novel biology.</title>
        <authorList>
            <person name="Wiegand S."/>
            <person name="Jogler M."/>
            <person name="Boedeker C."/>
            <person name="Pinto D."/>
            <person name="Vollmers J."/>
            <person name="Rivas-Marin E."/>
            <person name="Kohn T."/>
            <person name="Peeters S.H."/>
            <person name="Heuer A."/>
            <person name="Rast P."/>
            <person name="Oberbeckmann S."/>
            <person name="Bunk B."/>
            <person name="Jeske O."/>
            <person name="Meyerdierks A."/>
            <person name="Storesund J.E."/>
            <person name="Kallscheuer N."/>
            <person name="Luecker S."/>
            <person name="Lage O.M."/>
            <person name="Pohl T."/>
            <person name="Merkel B.J."/>
            <person name="Hornburger P."/>
            <person name="Mueller R.-W."/>
            <person name="Bruemmer F."/>
            <person name="Labrenz M."/>
            <person name="Spormann A.M."/>
            <person name="Op den Camp H."/>
            <person name="Overmann J."/>
            <person name="Amann R."/>
            <person name="Jetten M.S.M."/>
            <person name="Mascher T."/>
            <person name="Medema M.H."/>
            <person name="Devos D.P."/>
            <person name="Kaster A.-K."/>
            <person name="Ovreas L."/>
            <person name="Rohde M."/>
            <person name="Galperin M.Y."/>
            <person name="Jogler C."/>
        </authorList>
    </citation>
    <scope>NUCLEOTIDE SEQUENCE [LARGE SCALE GENOMIC DNA]</scope>
    <source>
        <strain evidence="1 2">TBK1r</strain>
    </source>
</reference>
<evidence type="ECO:0000313" key="1">
    <source>
        <dbReference type="EMBL" id="QDV88575.1"/>
    </source>
</evidence>
<keyword evidence="2" id="KW-1185">Reference proteome</keyword>
<dbReference type="EMBL" id="CP036432">
    <property type="protein sequence ID" value="QDV88575.1"/>
    <property type="molecule type" value="Genomic_DNA"/>
</dbReference>
<gene>
    <name evidence="1" type="ORF">TBK1r_76100</name>
</gene>
<evidence type="ECO:0000313" key="2">
    <source>
        <dbReference type="Proteomes" id="UP000318081"/>
    </source>
</evidence>
<protein>
    <submittedName>
        <fullName evidence="1">Uncharacterized protein</fullName>
    </submittedName>
</protein>
<organism evidence="1 2">
    <name type="scientific">Stieleria magnilauensis</name>
    <dbReference type="NCBI Taxonomy" id="2527963"/>
    <lineage>
        <taxon>Bacteria</taxon>
        <taxon>Pseudomonadati</taxon>
        <taxon>Planctomycetota</taxon>
        <taxon>Planctomycetia</taxon>
        <taxon>Pirellulales</taxon>
        <taxon>Pirellulaceae</taxon>
        <taxon>Stieleria</taxon>
    </lineage>
</organism>